<organism evidence="1 2">
    <name type="scientific">Larinioides sclopetarius</name>
    <dbReference type="NCBI Taxonomy" id="280406"/>
    <lineage>
        <taxon>Eukaryota</taxon>
        <taxon>Metazoa</taxon>
        <taxon>Ecdysozoa</taxon>
        <taxon>Arthropoda</taxon>
        <taxon>Chelicerata</taxon>
        <taxon>Arachnida</taxon>
        <taxon>Araneae</taxon>
        <taxon>Araneomorphae</taxon>
        <taxon>Entelegynae</taxon>
        <taxon>Araneoidea</taxon>
        <taxon>Araneidae</taxon>
        <taxon>Larinioides</taxon>
    </lineage>
</organism>
<protein>
    <submittedName>
        <fullName evidence="1">Uncharacterized protein</fullName>
    </submittedName>
</protein>
<keyword evidence="2" id="KW-1185">Reference proteome</keyword>
<gene>
    <name evidence="1" type="ORF">LARSCL_LOCUS16517</name>
</gene>
<comment type="caution">
    <text evidence="1">The sequence shown here is derived from an EMBL/GenBank/DDBJ whole genome shotgun (WGS) entry which is preliminary data.</text>
</comment>
<dbReference type="AlphaFoldDB" id="A0AAV2B2J3"/>
<dbReference type="EMBL" id="CAXIEN010000265">
    <property type="protein sequence ID" value="CAL1290485.1"/>
    <property type="molecule type" value="Genomic_DNA"/>
</dbReference>
<dbReference type="Proteomes" id="UP001497382">
    <property type="component" value="Unassembled WGS sequence"/>
</dbReference>
<proteinExistence type="predicted"/>
<evidence type="ECO:0000313" key="2">
    <source>
        <dbReference type="Proteomes" id="UP001497382"/>
    </source>
</evidence>
<name>A0AAV2B2J3_9ARAC</name>
<evidence type="ECO:0000313" key="1">
    <source>
        <dbReference type="EMBL" id="CAL1290485.1"/>
    </source>
</evidence>
<accession>A0AAV2B2J3</accession>
<sequence>MQEILLKGKALKRLQSPSFILPFIPSLSSECKSDNHINKGSQMKPSADCTNHMQKASTLICDITNTSFLGLGIALPGRISGVQSDEPDLSFMARKSNCW</sequence>
<reference evidence="1 2" key="1">
    <citation type="submission" date="2024-04" db="EMBL/GenBank/DDBJ databases">
        <authorList>
            <person name="Rising A."/>
            <person name="Reimegard J."/>
            <person name="Sonavane S."/>
            <person name="Akerstrom W."/>
            <person name="Nylinder S."/>
            <person name="Hedman E."/>
            <person name="Kallberg Y."/>
        </authorList>
    </citation>
    <scope>NUCLEOTIDE SEQUENCE [LARGE SCALE GENOMIC DNA]</scope>
</reference>